<sequence>MVLSCSLWLLSVCLLSWCCDAQNPELSDLESKSDPIPLVIWSEIEDTIVATKFKTLMEKTVPGVYILQLEIGKQMMKDLENQALDATSQVCQILAQDPRLQDGYISVTFSKGIRFLRSVVQRCPIPVMRDIISVSARKILRDLKKFLWLS</sequence>
<organism evidence="2 3">
    <name type="scientific">Mus musculus</name>
    <name type="common">Mouse</name>
    <dbReference type="NCBI Taxonomy" id="10090"/>
    <lineage>
        <taxon>Eukaryota</taxon>
        <taxon>Metazoa</taxon>
        <taxon>Chordata</taxon>
        <taxon>Craniata</taxon>
        <taxon>Vertebrata</taxon>
        <taxon>Euteleostomi</taxon>
        <taxon>Mammalia</taxon>
        <taxon>Eutheria</taxon>
        <taxon>Euarchontoglires</taxon>
        <taxon>Glires</taxon>
        <taxon>Rodentia</taxon>
        <taxon>Myomorpha</taxon>
        <taxon>Muroidea</taxon>
        <taxon>Muridae</taxon>
        <taxon>Murinae</taxon>
        <taxon>Mus</taxon>
        <taxon>Mus</taxon>
    </lineage>
</organism>
<protein>
    <submittedName>
        <fullName evidence="2">Uncharacterized protein</fullName>
    </submittedName>
</protein>
<dbReference type="SUPFAM" id="SSF53474">
    <property type="entry name" value="alpha/beta-Hydrolases"/>
    <property type="match status" value="1"/>
</dbReference>
<reference evidence="2 3" key="1">
    <citation type="journal article" date="2009" name="PLoS Biol.">
        <title>Lineage-specific biology revealed by a finished genome assembly of the mouse.</title>
        <authorList>
            <consortium name="Mouse Genome Sequencing Consortium"/>
            <person name="Church D.M."/>
            <person name="Goodstadt L."/>
            <person name="Hillier L.W."/>
            <person name="Zody M.C."/>
            <person name="Goldstein S."/>
            <person name="She X."/>
            <person name="Bult C.J."/>
            <person name="Agarwala R."/>
            <person name="Cherry J.L."/>
            <person name="DiCuccio M."/>
            <person name="Hlavina W."/>
            <person name="Kapustin Y."/>
            <person name="Meric P."/>
            <person name="Maglott D."/>
            <person name="Birtle Z."/>
            <person name="Marques A.C."/>
            <person name="Graves T."/>
            <person name="Zhou S."/>
            <person name="Teague B."/>
            <person name="Potamousis K."/>
            <person name="Churas C."/>
            <person name="Place M."/>
            <person name="Herschleb J."/>
            <person name="Runnheim R."/>
            <person name="Forrest D."/>
            <person name="Amos-Landgraf J."/>
            <person name="Schwartz D.C."/>
            <person name="Cheng Z."/>
            <person name="Lindblad-Toh K."/>
            <person name="Eichler E.E."/>
            <person name="Ponting C.P."/>
        </authorList>
    </citation>
    <scope>NUCLEOTIDE SEQUENCE [LARGE SCALE GENOMIC DNA]</scope>
    <source>
        <strain evidence="2 3">C57BL/6J</strain>
    </source>
</reference>
<reference evidence="2 3" key="2">
    <citation type="journal article" date="2011" name="PLoS Biol.">
        <title>Modernizing reference genome assemblies.</title>
        <authorList>
            <person name="Church D.M."/>
            <person name="Schneider V.A."/>
            <person name="Graves T."/>
            <person name="Auger K."/>
            <person name="Cunningham F."/>
            <person name="Bouk N."/>
            <person name="Chen H.C."/>
            <person name="Agarwala R."/>
            <person name="McLaren W.M."/>
            <person name="Ritchie G.R."/>
            <person name="Albracht D."/>
            <person name="Kremitzki M."/>
            <person name="Rock S."/>
            <person name="Kotkiewicz H."/>
            <person name="Kremitzki C."/>
            <person name="Wollam A."/>
            <person name="Trani L."/>
            <person name="Fulton L."/>
            <person name="Fulton R."/>
            <person name="Matthews L."/>
            <person name="Whitehead S."/>
            <person name="Chow W."/>
            <person name="Torrance J."/>
            <person name="Dunn M."/>
            <person name="Harden G."/>
            <person name="Threadgold G."/>
            <person name="Wood J."/>
            <person name="Collins J."/>
            <person name="Heath P."/>
            <person name="Griffiths G."/>
            <person name="Pelan S."/>
            <person name="Grafham D."/>
            <person name="Eichler E.E."/>
            <person name="Weinstock G."/>
            <person name="Mardis E.R."/>
            <person name="Wilson R.K."/>
            <person name="Howe K."/>
            <person name="Flicek P."/>
            <person name="Hubbard T."/>
        </authorList>
    </citation>
    <scope>NUCLEOTIDE SEQUENCE [LARGE SCALE GENOMIC DNA]</scope>
    <source>
        <strain evidence="2 3">C57BL/6J</strain>
    </source>
</reference>
<evidence type="ECO:0000313" key="3">
    <source>
        <dbReference type="Proteomes" id="UP000000589"/>
    </source>
</evidence>
<dbReference type="GeneTree" id="ENSGT00940000156790"/>
<proteinExistence type="predicted"/>
<evidence type="ECO:0000313" key="2">
    <source>
        <dbReference type="Ensembl" id="ENSMUSP00000160213.1"/>
    </source>
</evidence>
<dbReference type="InterPro" id="IPR029058">
    <property type="entry name" value="AB_hydrolase_fold"/>
</dbReference>
<keyword evidence="1" id="KW-0732">Signal</keyword>
<feature type="chain" id="PRO_5046765950" evidence="1">
    <location>
        <begin position="22"/>
        <end position="150"/>
    </location>
</feature>
<dbReference type="Ensembl" id="ENSMUST00000327269.2">
    <property type="protein sequence ID" value="ENSMUSP00000160213.1"/>
    <property type="gene ID" value="ENSMUSG00000134847.2"/>
</dbReference>
<reference evidence="2" key="3">
    <citation type="submission" date="2025-08" db="UniProtKB">
        <authorList>
            <consortium name="Ensembl"/>
        </authorList>
    </citation>
    <scope>IDENTIFICATION</scope>
    <source>
        <strain evidence="2">C57BL/6J</strain>
    </source>
</reference>
<evidence type="ECO:0000256" key="1">
    <source>
        <dbReference type="SAM" id="SignalP"/>
    </source>
</evidence>
<dbReference type="Gene3D" id="3.40.50.1820">
    <property type="entry name" value="alpha/beta hydrolase"/>
    <property type="match status" value="1"/>
</dbReference>
<dbReference type="Proteomes" id="UP000000589">
    <property type="component" value="Chromosome 4"/>
</dbReference>
<name>A0ABJ3HPG1_MOUSE</name>
<dbReference type="Pfam" id="PF02089">
    <property type="entry name" value="Palm_thioest"/>
    <property type="match status" value="1"/>
</dbReference>
<reference evidence="2" key="4">
    <citation type="submission" date="2025-09" db="UniProtKB">
        <authorList>
            <consortium name="Ensembl"/>
        </authorList>
    </citation>
    <scope>IDENTIFICATION</scope>
    <source>
        <strain evidence="2">C57BL/6J</strain>
    </source>
</reference>
<accession>A0ABJ3HPG1</accession>
<keyword evidence="3" id="KW-1185">Reference proteome</keyword>
<feature type="signal peptide" evidence="1">
    <location>
        <begin position="1"/>
        <end position="21"/>
    </location>
</feature>